<evidence type="ECO:0000256" key="4">
    <source>
        <dbReference type="SAM" id="MobiDB-lite"/>
    </source>
</evidence>
<dbReference type="Pfam" id="PF00698">
    <property type="entry name" value="Acyl_transf_1"/>
    <property type="match status" value="1"/>
</dbReference>
<keyword evidence="7" id="KW-1185">Reference proteome</keyword>
<keyword evidence="2" id="KW-0511">Multifunctional enzyme</keyword>
<evidence type="ECO:0000313" key="7">
    <source>
        <dbReference type="Proteomes" id="UP000608024"/>
    </source>
</evidence>
<protein>
    <recommendedName>
        <fullName evidence="5">Malonyl-CoA:ACP transacylase (MAT) domain-containing protein</fullName>
    </recommendedName>
</protein>
<dbReference type="InterPro" id="IPR016036">
    <property type="entry name" value="Malonyl_transacylase_ACP-bd"/>
</dbReference>
<dbReference type="AlphaFoldDB" id="A0A919AD94"/>
<dbReference type="PANTHER" id="PTHR43775">
    <property type="entry name" value="FATTY ACID SYNTHASE"/>
    <property type="match status" value="1"/>
</dbReference>
<dbReference type="PANTHER" id="PTHR43775:SF51">
    <property type="entry name" value="INACTIVE PHENOLPHTHIOCEROL SYNTHESIS POLYKETIDE SYNTHASE TYPE I PKS1-RELATED"/>
    <property type="match status" value="1"/>
</dbReference>
<evidence type="ECO:0000256" key="1">
    <source>
        <dbReference type="ARBA" id="ARBA00022679"/>
    </source>
</evidence>
<name>A0A919AD94_9ACTN</name>
<dbReference type="SMART" id="SM00827">
    <property type="entry name" value="PKS_AT"/>
    <property type="match status" value="1"/>
</dbReference>
<evidence type="ECO:0000259" key="5">
    <source>
        <dbReference type="SMART" id="SM00827"/>
    </source>
</evidence>
<feature type="region of interest" description="Disordered" evidence="4">
    <location>
        <begin position="1"/>
        <end position="22"/>
    </location>
</feature>
<evidence type="ECO:0000313" key="6">
    <source>
        <dbReference type="EMBL" id="GHE98771.1"/>
    </source>
</evidence>
<keyword evidence="1" id="KW-0808">Transferase</keyword>
<dbReference type="InterPro" id="IPR014043">
    <property type="entry name" value="Acyl_transferase_dom"/>
</dbReference>
<dbReference type="SUPFAM" id="SSF52151">
    <property type="entry name" value="FabD/lysophospholipase-like"/>
    <property type="match status" value="1"/>
</dbReference>
<feature type="compositionally biased region" description="Low complexity" evidence="4">
    <location>
        <begin position="11"/>
        <end position="21"/>
    </location>
</feature>
<reference evidence="6" key="2">
    <citation type="submission" date="2020-09" db="EMBL/GenBank/DDBJ databases">
        <authorList>
            <person name="Sun Q."/>
            <person name="Ohkuma M."/>
        </authorList>
    </citation>
    <scope>NUCLEOTIDE SEQUENCE</scope>
    <source>
        <strain evidence="6">JCM 4784</strain>
    </source>
</reference>
<dbReference type="GO" id="GO:0004312">
    <property type="term" value="F:fatty acid synthase activity"/>
    <property type="evidence" value="ECO:0007669"/>
    <property type="project" value="TreeGrafter"/>
</dbReference>
<dbReference type="GO" id="GO:0006633">
    <property type="term" value="P:fatty acid biosynthetic process"/>
    <property type="evidence" value="ECO:0007669"/>
    <property type="project" value="TreeGrafter"/>
</dbReference>
<evidence type="ECO:0000256" key="2">
    <source>
        <dbReference type="ARBA" id="ARBA00023268"/>
    </source>
</evidence>
<feature type="domain" description="Malonyl-CoA:ACP transacylase (MAT)" evidence="5">
    <location>
        <begin position="26"/>
        <end position="325"/>
    </location>
</feature>
<dbReference type="Proteomes" id="UP000608024">
    <property type="component" value="Unassembled WGS sequence"/>
</dbReference>
<keyword evidence="3" id="KW-0012">Acyltransferase</keyword>
<evidence type="ECO:0000256" key="3">
    <source>
        <dbReference type="ARBA" id="ARBA00023315"/>
    </source>
</evidence>
<dbReference type="InterPro" id="IPR001227">
    <property type="entry name" value="Ac_transferase_dom_sf"/>
</dbReference>
<organism evidence="6 7">
    <name type="scientific">Streptomyces longispororuber</name>
    <dbReference type="NCBI Taxonomy" id="68230"/>
    <lineage>
        <taxon>Bacteria</taxon>
        <taxon>Bacillati</taxon>
        <taxon>Actinomycetota</taxon>
        <taxon>Actinomycetes</taxon>
        <taxon>Kitasatosporales</taxon>
        <taxon>Streptomycetaceae</taxon>
        <taxon>Streptomyces</taxon>
    </lineage>
</organism>
<dbReference type="InterPro" id="IPR050091">
    <property type="entry name" value="PKS_NRPS_Biosynth_Enz"/>
</dbReference>
<comment type="caution">
    <text evidence="6">The sequence shown here is derived from an EMBL/GenBank/DDBJ whole genome shotgun (WGS) entry which is preliminary data.</text>
</comment>
<dbReference type="EMBL" id="BNBT01000241">
    <property type="protein sequence ID" value="GHE98771.1"/>
    <property type="molecule type" value="Genomic_DNA"/>
</dbReference>
<reference evidence="6" key="1">
    <citation type="journal article" date="2014" name="Int. J. Syst. Evol. Microbiol.">
        <title>Complete genome sequence of Corynebacterium casei LMG S-19264T (=DSM 44701T), isolated from a smear-ripened cheese.</title>
        <authorList>
            <consortium name="US DOE Joint Genome Institute (JGI-PGF)"/>
            <person name="Walter F."/>
            <person name="Albersmeier A."/>
            <person name="Kalinowski J."/>
            <person name="Ruckert C."/>
        </authorList>
    </citation>
    <scope>NUCLEOTIDE SEQUENCE</scope>
    <source>
        <strain evidence="6">JCM 4784</strain>
    </source>
</reference>
<accession>A0A919AD94</accession>
<dbReference type="InterPro" id="IPR016035">
    <property type="entry name" value="Acyl_Trfase/lysoPLipase"/>
</dbReference>
<gene>
    <name evidence="6" type="ORF">GCM10018785_73360</name>
</gene>
<proteinExistence type="predicted"/>
<sequence length="357" mass="35917">MAGPPGGGPAPAGQGSPGRPGRVALLLPGQGAQYPRMAAGLYDVEPVFTAAMDEVFAALGPSGRALRSHWLAEESPRSLDAAERAQPLLFAVDHALGRLVLDWGAEPVALLGHSVGEMAAAALAGVFSAADAAHLVVDRVRRVAAAPAGGMLAVAASVAQVEPYLGPDVSVGAVNAPRHTVLAGPRRALGEAAERLEAAGLTSRPVASDTAFHSPVLGPCLEGARDVVAAVPRRAPRITVYSGRTAAPLRADEAADPGFWAAQPMTPVLFWPALDALLDAPGGAGAEPLVLVEAGPGRTLSSIARRHPAVRRGGGCVVPLLPGRPGGAAADRAALAEAVDALRAAGALAGRRAPVLP</sequence>
<dbReference type="SUPFAM" id="SSF55048">
    <property type="entry name" value="Probable ACP-binding domain of malonyl-CoA ACP transacylase"/>
    <property type="match status" value="1"/>
</dbReference>
<dbReference type="Gene3D" id="3.40.366.10">
    <property type="entry name" value="Malonyl-Coenzyme A Acyl Carrier Protein, domain 2"/>
    <property type="match status" value="1"/>
</dbReference>